<dbReference type="Proteomes" id="UP000197138">
    <property type="component" value="Unassembled WGS sequence"/>
</dbReference>
<protein>
    <submittedName>
        <fullName evidence="2">Uncharacterized protein</fullName>
    </submittedName>
</protein>
<feature type="region of interest" description="Disordered" evidence="1">
    <location>
        <begin position="127"/>
        <end position="159"/>
    </location>
</feature>
<reference evidence="3" key="1">
    <citation type="journal article" date="2017" name="Plant J.">
        <title>The pomegranate (Punica granatum L.) genome and the genomics of punicalagin biosynthesis.</title>
        <authorList>
            <person name="Qin G."/>
            <person name="Xu C."/>
            <person name="Ming R."/>
            <person name="Tang H."/>
            <person name="Guyot R."/>
            <person name="Kramer E.M."/>
            <person name="Hu Y."/>
            <person name="Yi X."/>
            <person name="Qi Y."/>
            <person name="Xu X."/>
            <person name="Gao Z."/>
            <person name="Pan H."/>
            <person name="Jian J."/>
            <person name="Tian Y."/>
            <person name="Yue Z."/>
            <person name="Xu Y."/>
        </authorList>
    </citation>
    <scope>NUCLEOTIDE SEQUENCE [LARGE SCALE GENOMIC DNA]</scope>
    <source>
        <strain evidence="3">cv. Dabenzi</strain>
    </source>
</reference>
<comment type="caution">
    <text evidence="2">The sequence shown here is derived from an EMBL/GenBank/DDBJ whole genome shotgun (WGS) entry which is preliminary data.</text>
</comment>
<organism evidence="2 3">
    <name type="scientific">Punica granatum</name>
    <name type="common">Pomegranate</name>
    <dbReference type="NCBI Taxonomy" id="22663"/>
    <lineage>
        <taxon>Eukaryota</taxon>
        <taxon>Viridiplantae</taxon>
        <taxon>Streptophyta</taxon>
        <taxon>Embryophyta</taxon>
        <taxon>Tracheophyta</taxon>
        <taxon>Spermatophyta</taxon>
        <taxon>Magnoliopsida</taxon>
        <taxon>eudicotyledons</taxon>
        <taxon>Gunneridae</taxon>
        <taxon>Pentapetalae</taxon>
        <taxon>rosids</taxon>
        <taxon>malvids</taxon>
        <taxon>Myrtales</taxon>
        <taxon>Lythraceae</taxon>
        <taxon>Punica</taxon>
    </lineage>
</organism>
<gene>
    <name evidence="2" type="ORF">CDL15_Pgr001667</name>
</gene>
<evidence type="ECO:0000313" key="3">
    <source>
        <dbReference type="Proteomes" id="UP000197138"/>
    </source>
</evidence>
<dbReference type="EMBL" id="MTKT01002011">
    <property type="protein sequence ID" value="OWM82093.1"/>
    <property type="molecule type" value="Genomic_DNA"/>
</dbReference>
<feature type="compositionally biased region" description="Basic and acidic residues" evidence="1">
    <location>
        <begin position="78"/>
        <end position="101"/>
    </location>
</feature>
<proteinExistence type="predicted"/>
<evidence type="ECO:0000256" key="1">
    <source>
        <dbReference type="SAM" id="MobiDB-lite"/>
    </source>
</evidence>
<feature type="region of interest" description="Disordered" evidence="1">
    <location>
        <begin position="47"/>
        <end position="110"/>
    </location>
</feature>
<dbReference type="AlphaFoldDB" id="A0A218XAX7"/>
<sequence length="194" mass="22343">MGILRKGTPRRMDILRMGTQQPLWVTLRKGTHRKGTHRSHRQWDIPRNTNRLLPNETRSDFSRDGETDKYSESNARSNWDHAEQMTKKVKGVEKGSKKTDDGAQPPPPAISVTPLLVLVLACKDTRKNIMKNPPKGKAAQLKQSEKGNRRQGHSEQNVNPKRNRDCIYYAETWCDIYRFQVKVRTELDSPANRA</sequence>
<evidence type="ECO:0000313" key="2">
    <source>
        <dbReference type="EMBL" id="OWM82093.1"/>
    </source>
</evidence>
<name>A0A218XAX7_PUNGR</name>
<accession>A0A218XAX7</accession>
<feature type="compositionally biased region" description="Basic and acidic residues" evidence="1">
    <location>
        <begin position="57"/>
        <end position="71"/>
    </location>
</feature>